<accession>X1GZL3</accession>
<dbReference type="EMBL" id="BARU01031631">
    <property type="protein sequence ID" value="GAH62592.1"/>
    <property type="molecule type" value="Genomic_DNA"/>
</dbReference>
<dbReference type="AlphaFoldDB" id="X1GZL3"/>
<gene>
    <name evidence="1" type="ORF">S03H2_50002</name>
</gene>
<sequence length="137" mass="15733">MDVLDSKVVRKHKVGYEIREELWGNPPNKPIKIRTTYTPSRDWIGDLKTAHYLCVKRGIAPEKSSPKHCVCSIGFCEKEQKWYGWSHRAICGFGLNDMIFEERFGNDKTPFIKHGKKPIMDFSDAKLAAKRFASSVS</sequence>
<reference evidence="1" key="1">
    <citation type="journal article" date="2014" name="Front. Microbiol.">
        <title>High frequency of phylogenetically diverse reductive dehalogenase-homologous genes in deep subseafloor sedimentary metagenomes.</title>
        <authorList>
            <person name="Kawai M."/>
            <person name="Futagami T."/>
            <person name="Toyoda A."/>
            <person name="Takaki Y."/>
            <person name="Nishi S."/>
            <person name="Hori S."/>
            <person name="Arai W."/>
            <person name="Tsubouchi T."/>
            <person name="Morono Y."/>
            <person name="Uchiyama I."/>
            <person name="Ito T."/>
            <person name="Fujiyama A."/>
            <person name="Inagaki F."/>
            <person name="Takami H."/>
        </authorList>
    </citation>
    <scope>NUCLEOTIDE SEQUENCE</scope>
    <source>
        <strain evidence="1">Expedition CK06-06</strain>
    </source>
</reference>
<comment type="caution">
    <text evidence="1">The sequence shown here is derived from an EMBL/GenBank/DDBJ whole genome shotgun (WGS) entry which is preliminary data.</text>
</comment>
<protein>
    <submittedName>
        <fullName evidence="1">Uncharacterized protein</fullName>
    </submittedName>
</protein>
<name>X1GZL3_9ZZZZ</name>
<evidence type="ECO:0000313" key="1">
    <source>
        <dbReference type="EMBL" id="GAH62592.1"/>
    </source>
</evidence>
<dbReference type="InterPro" id="IPR057386">
    <property type="entry name" value="Tad6-like"/>
</dbReference>
<dbReference type="Pfam" id="PF25188">
    <property type="entry name" value="Tad6"/>
    <property type="match status" value="1"/>
</dbReference>
<organism evidence="1">
    <name type="scientific">marine sediment metagenome</name>
    <dbReference type="NCBI Taxonomy" id="412755"/>
    <lineage>
        <taxon>unclassified sequences</taxon>
        <taxon>metagenomes</taxon>
        <taxon>ecological metagenomes</taxon>
    </lineage>
</organism>
<proteinExistence type="predicted"/>